<proteinExistence type="predicted"/>
<dbReference type="EMBL" id="CAJNOT010000196">
    <property type="protein sequence ID" value="CAF0888641.1"/>
    <property type="molecule type" value="Genomic_DNA"/>
</dbReference>
<evidence type="ECO:0000313" key="6">
    <source>
        <dbReference type="Proteomes" id="UP000663864"/>
    </source>
</evidence>
<feature type="region of interest" description="Disordered" evidence="2">
    <location>
        <begin position="68"/>
        <end position="97"/>
    </location>
</feature>
<dbReference type="GO" id="GO:0005509">
    <property type="term" value="F:calcium ion binding"/>
    <property type="evidence" value="ECO:0007669"/>
    <property type="project" value="InterPro"/>
</dbReference>
<dbReference type="Proteomes" id="UP000663864">
    <property type="component" value="Unassembled WGS sequence"/>
</dbReference>
<dbReference type="InterPro" id="IPR011992">
    <property type="entry name" value="EF-hand-dom_pair"/>
</dbReference>
<dbReference type="PROSITE" id="PS50222">
    <property type="entry name" value="EF_HAND_2"/>
    <property type="match status" value="1"/>
</dbReference>
<dbReference type="SUPFAM" id="SSF47473">
    <property type="entry name" value="EF-hand"/>
    <property type="match status" value="1"/>
</dbReference>
<reference evidence="4" key="1">
    <citation type="submission" date="2021-02" db="EMBL/GenBank/DDBJ databases">
        <authorList>
            <person name="Nowell W R."/>
        </authorList>
    </citation>
    <scope>NUCLEOTIDE SEQUENCE</scope>
</reference>
<dbReference type="InterPro" id="IPR018247">
    <property type="entry name" value="EF_Hand_1_Ca_BS"/>
</dbReference>
<evidence type="ECO:0000256" key="2">
    <source>
        <dbReference type="SAM" id="MobiDB-lite"/>
    </source>
</evidence>
<accession>A0A813YTA6</accession>
<dbReference type="AlphaFoldDB" id="A0A813YTA6"/>
<dbReference type="InterPro" id="IPR002048">
    <property type="entry name" value="EF_hand_dom"/>
</dbReference>
<organism evidence="4 6">
    <name type="scientific">Rotaria sordida</name>
    <dbReference type="NCBI Taxonomy" id="392033"/>
    <lineage>
        <taxon>Eukaryota</taxon>
        <taxon>Metazoa</taxon>
        <taxon>Spiralia</taxon>
        <taxon>Gnathifera</taxon>
        <taxon>Rotifera</taxon>
        <taxon>Eurotatoria</taxon>
        <taxon>Bdelloidea</taxon>
        <taxon>Philodinida</taxon>
        <taxon>Philodinidae</taxon>
        <taxon>Rotaria</taxon>
    </lineage>
</organism>
<comment type="caution">
    <text evidence="4">The sequence shown here is derived from an EMBL/GenBank/DDBJ whole genome shotgun (WGS) entry which is preliminary data.</text>
</comment>
<gene>
    <name evidence="5" type="ORF">JBS370_LOCUS2387</name>
    <name evidence="4" type="ORF">ZHD862_LOCUS6764</name>
</gene>
<protein>
    <recommendedName>
        <fullName evidence="3">EF-hand domain-containing protein</fullName>
    </recommendedName>
</protein>
<dbReference type="PROSITE" id="PS00018">
    <property type="entry name" value="EF_HAND_1"/>
    <property type="match status" value="1"/>
</dbReference>
<dbReference type="EMBL" id="CAJOBD010000092">
    <property type="protein sequence ID" value="CAF3572436.1"/>
    <property type="molecule type" value="Genomic_DNA"/>
</dbReference>
<evidence type="ECO:0000313" key="5">
    <source>
        <dbReference type="EMBL" id="CAF3572436.1"/>
    </source>
</evidence>
<evidence type="ECO:0000256" key="1">
    <source>
        <dbReference type="ARBA" id="ARBA00022837"/>
    </source>
</evidence>
<keyword evidence="1" id="KW-0106">Calcium</keyword>
<evidence type="ECO:0000313" key="4">
    <source>
        <dbReference type="EMBL" id="CAF0888641.1"/>
    </source>
</evidence>
<feature type="compositionally biased region" description="Pro residues" evidence="2">
    <location>
        <begin position="13"/>
        <end position="35"/>
    </location>
</feature>
<sequence>MGTSSSRRTSPQMPIPQYPPPYNPSLPYGGPPMIPPYNTGVGNVSPPLSRKQRQKLDEAYRTIQSLQGRMPPMQPGTGMAPPRPPSPNYSGPPLMNLSQVSPALQRAYGQYPSGALGYRDSDYGAVANIAGLNPADVAILHKEYVNLTRGGRNKLDRVVFRQLLRDVLIDANNENIDRAIENIFVSIDRNRDGFIDFPEFVGAFRDVLRGDPNDPQSYLIPPGLPDYINEPVRTNIVNAPFVCQPAPQLISMPSASIQQSPLVCSSSTAPLVFSFDSNQSPCVASMQGQQMIGQPTALQCLPMPI</sequence>
<evidence type="ECO:0000259" key="3">
    <source>
        <dbReference type="PROSITE" id="PS50222"/>
    </source>
</evidence>
<feature type="domain" description="EF-hand" evidence="3">
    <location>
        <begin position="175"/>
        <end position="210"/>
    </location>
</feature>
<dbReference type="SMART" id="SM00054">
    <property type="entry name" value="EFh"/>
    <property type="match status" value="1"/>
</dbReference>
<feature type="region of interest" description="Disordered" evidence="2">
    <location>
        <begin position="1"/>
        <end position="53"/>
    </location>
</feature>
<dbReference type="Proteomes" id="UP000663836">
    <property type="component" value="Unassembled WGS sequence"/>
</dbReference>
<dbReference type="Gene3D" id="1.10.238.10">
    <property type="entry name" value="EF-hand"/>
    <property type="match status" value="1"/>
</dbReference>
<name>A0A813YTA6_9BILA</name>